<proteinExistence type="predicted"/>
<dbReference type="AlphaFoldDB" id="B8GBX9"/>
<keyword evidence="2" id="KW-1185">Reference proteome</keyword>
<protein>
    <submittedName>
        <fullName evidence="1">Uncharacterized protein</fullName>
    </submittedName>
</protein>
<accession>B8GBX9</accession>
<dbReference type="Proteomes" id="UP000002508">
    <property type="component" value="Chromosome"/>
</dbReference>
<dbReference type="HOGENOM" id="CLU_3341931_0_0_0"/>
<reference evidence="1" key="1">
    <citation type="submission" date="2008-12" db="EMBL/GenBank/DDBJ databases">
        <title>Complete sequence of Chloroflexus aggregans DSM 9485.</title>
        <authorList>
            <consortium name="US DOE Joint Genome Institute"/>
            <person name="Lucas S."/>
            <person name="Copeland A."/>
            <person name="Lapidus A."/>
            <person name="Glavina del Rio T."/>
            <person name="Dalin E."/>
            <person name="Tice H."/>
            <person name="Pitluck S."/>
            <person name="Foster B."/>
            <person name="Larimer F."/>
            <person name="Land M."/>
            <person name="Hauser L."/>
            <person name="Kyrpides N."/>
            <person name="Mikhailova N."/>
            <person name="Bryant D."/>
            <person name="Richardson P."/>
        </authorList>
    </citation>
    <scope>NUCLEOTIDE SEQUENCE</scope>
    <source>
        <strain evidence="1">DSM 9485</strain>
    </source>
</reference>
<evidence type="ECO:0000313" key="2">
    <source>
        <dbReference type="Proteomes" id="UP000002508"/>
    </source>
</evidence>
<evidence type="ECO:0000313" key="1">
    <source>
        <dbReference type="EMBL" id="ACL24946.1"/>
    </source>
</evidence>
<organism evidence="1 2">
    <name type="scientific">Chloroflexus aggregans (strain MD-66 / DSM 9485)</name>
    <dbReference type="NCBI Taxonomy" id="326427"/>
    <lineage>
        <taxon>Bacteria</taxon>
        <taxon>Bacillati</taxon>
        <taxon>Chloroflexota</taxon>
        <taxon>Chloroflexia</taxon>
        <taxon>Chloroflexales</taxon>
        <taxon>Chloroflexineae</taxon>
        <taxon>Chloroflexaceae</taxon>
        <taxon>Chloroflexus</taxon>
    </lineage>
</organism>
<name>B8GBX9_CHLAD</name>
<gene>
    <name evidence="1" type="ordered locus">Cagg_2058</name>
</gene>
<sequence length="37" mass="3657">MGLGVSGAAGMPAAALVLAAEVVLPDWFFSPRMPGLG</sequence>
<dbReference type="EMBL" id="CP001337">
    <property type="protein sequence ID" value="ACL24946.1"/>
    <property type="molecule type" value="Genomic_DNA"/>
</dbReference>
<dbReference type="KEGG" id="cag:Cagg_2058"/>
<dbReference type="STRING" id="326427.Cagg_2058"/>